<feature type="compositionally biased region" description="Low complexity" evidence="7">
    <location>
        <begin position="498"/>
        <end position="513"/>
    </location>
</feature>
<dbReference type="PANTHER" id="PTHR42718:SF46">
    <property type="entry name" value="BLR6921 PROTEIN"/>
    <property type="match status" value="1"/>
</dbReference>
<feature type="transmembrane region" description="Helical" evidence="8">
    <location>
        <begin position="72"/>
        <end position="89"/>
    </location>
</feature>
<evidence type="ECO:0000256" key="3">
    <source>
        <dbReference type="ARBA" id="ARBA00022475"/>
    </source>
</evidence>
<feature type="transmembrane region" description="Helical" evidence="8">
    <location>
        <begin position="292"/>
        <end position="313"/>
    </location>
</feature>
<dbReference type="Gene3D" id="1.20.1250.20">
    <property type="entry name" value="MFS general substrate transporter like domains"/>
    <property type="match status" value="1"/>
</dbReference>
<accession>A0ABW2CNH1</accession>
<dbReference type="Pfam" id="PF13620">
    <property type="entry name" value="CarboxypepD_reg"/>
    <property type="match status" value="2"/>
</dbReference>
<keyword evidence="2" id="KW-0813">Transport</keyword>
<dbReference type="InterPro" id="IPR005829">
    <property type="entry name" value="Sugar_transporter_CS"/>
</dbReference>
<feature type="compositionally biased region" description="Low complexity" evidence="7">
    <location>
        <begin position="551"/>
        <end position="569"/>
    </location>
</feature>
<dbReference type="InterPro" id="IPR011701">
    <property type="entry name" value="MFS"/>
</dbReference>
<keyword evidence="6 8" id="KW-0472">Membrane</keyword>
<evidence type="ECO:0000313" key="10">
    <source>
        <dbReference type="EMBL" id="MFC6881915.1"/>
    </source>
</evidence>
<feature type="transmembrane region" description="Helical" evidence="8">
    <location>
        <begin position="354"/>
        <end position="375"/>
    </location>
</feature>
<dbReference type="EMBL" id="JBHSXS010000010">
    <property type="protein sequence ID" value="MFC6881915.1"/>
    <property type="molecule type" value="Genomic_DNA"/>
</dbReference>
<dbReference type="NCBIfam" id="TIGR00711">
    <property type="entry name" value="efflux_EmrB"/>
    <property type="match status" value="1"/>
</dbReference>
<evidence type="ECO:0000259" key="9">
    <source>
        <dbReference type="PROSITE" id="PS50850"/>
    </source>
</evidence>
<evidence type="ECO:0000313" key="11">
    <source>
        <dbReference type="Proteomes" id="UP001596380"/>
    </source>
</evidence>
<dbReference type="InterPro" id="IPR008969">
    <property type="entry name" value="CarboxyPept-like_regulatory"/>
</dbReference>
<dbReference type="InterPro" id="IPR036259">
    <property type="entry name" value="MFS_trans_sf"/>
</dbReference>
<feature type="domain" description="Major facilitator superfamily (MFS) profile" evidence="9">
    <location>
        <begin position="34"/>
        <end position="492"/>
    </location>
</feature>
<dbReference type="SUPFAM" id="SSF49464">
    <property type="entry name" value="Carboxypeptidase regulatory domain-like"/>
    <property type="match status" value="2"/>
</dbReference>
<protein>
    <submittedName>
        <fullName evidence="10">DHA2 family efflux MFS transporter permease subunit</fullName>
    </submittedName>
</protein>
<feature type="transmembrane region" description="Helical" evidence="8">
    <location>
        <begin position="101"/>
        <end position="123"/>
    </location>
</feature>
<dbReference type="Gene3D" id="2.60.40.1120">
    <property type="entry name" value="Carboxypeptidase-like, regulatory domain"/>
    <property type="match status" value="2"/>
</dbReference>
<organism evidence="10 11">
    <name type="scientific">Actinomadura yumaensis</name>
    <dbReference type="NCBI Taxonomy" id="111807"/>
    <lineage>
        <taxon>Bacteria</taxon>
        <taxon>Bacillati</taxon>
        <taxon>Actinomycetota</taxon>
        <taxon>Actinomycetes</taxon>
        <taxon>Streptosporangiales</taxon>
        <taxon>Thermomonosporaceae</taxon>
        <taxon>Actinomadura</taxon>
    </lineage>
</organism>
<evidence type="ECO:0000256" key="6">
    <source>
        <dbReference type="ARBA" id="ARBA00023136"/>
    </source>
</evidence>
<sequence length="842" mass="85573">MSTSAVGDRVDTASPAGTRTGGEAPRPSARRWWALAAIGLAQLMVVLDATIVNIALPSAQHELGFDNDGRQWIVTAYSLAFGSLLLLGGRLADLFGRRTTFLIGLVGFAAASALGGAASGFTMLVAARALQGVFGALLAPSALSLLTTTFTDPRERSKAFGIFGAIAGTGGAIGLLLGGLLTEHLDWRWTLYVNDIIAVAAVIGAVAFLSRQPPTQRPKLDVLGTVLVATGLFGVVFGFANAETHAWDDWRCWAFLAAGGVLLVLFALWQLKASHPLLPLRVLADRNRAASYLSVFITGTGMFAIFLFLTYYLQQTMGYSPVRTGLAFLPMIGALMVTAQVTTNVLLPRLGPKLLVPAGMVIAGGGLVWLTRLGLDSGYNAQVLPALLALGVGIGTMMPTAMSLATLGVAGHDQGVASAMVNTMQQIGGSIGTALFNTLAATAATGYAKDHAGMERLAEHATVHSYQTAFWWAAGFFAAGLVVAVLLYRRGRPFAHAHTPQHAATAKQDAPAAKPDEPAPTQPDGVPVPQDASAPDGVTAYQTPAVQDTRPAAPAMANAPAAPQAQGAADEARTAGPALYGRVLTGGDVPVPGAAVTLIDSTGRQLGRTVTGGDGAYVLRAPSAGTAGSGGPYVLVGSAAGHQPQVATLDLGAAPLGFDLTLGGTGELTGTVRAAGAPLPGAVVVATDQQGEVVGSATTGPDGVYRLRGLAPGPYTLAVSAAGHRPLAEPVAVEGGAETMRDADLQPVAAVSGTVRGPSGEPLKHARVTLLDSAGELLAQNVTGSDGAYSFTGLEGGDYTVLASGYAPVSATVMVSGPGREDLDLTLGNGAGPGAAAPWSTS</sequence>
<comment type="caution">
    <text evidence="10">The sequence shown here is derived from an EMBL/GenBank/DDBJ whole genome shotgun (WGS) entry which is preliminary data.</text>
</comment>
<evidence type="ECO:0000256" key="5">
    <source>
        <dbReference type="ARBA" id="ARBA00022989"/>
    </source>
</evidence>
<evidence type="ECO:0000256" key="4">
    <source>
        <dbReference type="ARBA" id="ARBA00022692"/>
    </source>
</evidence>
<dbReference type="Pfam" id="PF07690">
    <property type="entry name" value="MFS_1"/>
    <property type="match status" value="1"/>
</dbReference>
<dbReference type="PROSITE" id="PS00216">
    <property type="entry name" value="SUGAR_TRANSPORT_1"/>
    <property type="match status" value="1"/>
</dbReference>
<dbReference type="Proteomes" id="UP001596380">
    <property type="component" value="Unassembled WGS sequence"/>
</dbReference>
<dbReference type="InterPro" id="IPR020846">
    <property type="entry name" value="MFS_dom"/>
</dbReference>
<keyword evidence="3" id="KW-1003">Cell membrane</keyword>
<feature type="transmembrane region" description="Helical" evidence="8">
    <location>
        <begin position="129"/>
        <end position="147"/>
    </location>
</feature>
<dbReference type="PROSITE" id="PS50850">
    <property type="entry name" value="MFS"/>
    <property type="match status" value="1"/>
</dbReference>
<name>A0ABW2CNH1_9ACTN</name>
<dbReference type="InterPro" id="IPR004638">
    <property type="entry name" value="EmrB-like"/>
</dbReference>
<feature type="transmembrane region" description="Helical" evidence="8">
    <location>
        <begin position="469"/>
        <end position="488"/>
    </location>
</feature>
<feature type="region of interest" description="Disordered" evidence="7">
    <location>
        <begin position="551"/>
        <end position="573"/>
    </location>
</feature>
<reference evidence="11" key="1">
    <citation type="journal article" date="2019" name="Int. J. Syst. Evol. Microbiol.">
        <title>The Global Catalogue of Microorganisms (GCM) 10K type strain sequencing project: providing services to taxonomists for standard genome sequencing and annotation.</title>
        <authorList>
            <consortium name="The Broad Institute Genomics Platform"/>
            <consortium name="The Broad Institute Genome Sequencing Center for Infectious Disease"/>
            <person name="Wu L."/>
            <person name="Ma J."/>
        </authorList>
    </citation>
    <scope>NUCLEOTIDE SEQUENCE [LARGE SCALE GENOMIC DNA]</scope>
    <source>
        <strain evidence="11">JCM 3369</strain>
    </source>
</reference>
<gene>
    <name evidence="10" type="ORF">ACFQKB_19335</name>
</gene>
<feature type="transmembrane region" description="Helical" evidence="8">
    <location>
        <begin position="431"/>
        <end position="449"/>
    </location>
</feature>
<feature type="transmembrane region" description="Helical" evidence="8">
    <location>
        <begin position="189"/>
        <end position="210"/>
    </location>
</feature>
<keyword evidence="11" id="KW-1185">Reference proteome</keyword>
<feature type="transmembrane region" description="Helical" evidence="8">
    <location>
        <begin position="325"/>
        <end position="347"/>
    </location>
</feature>
<dbReference type="Gene3D" id="1.20.1720.10">
    <property type="entry name" value="Multidrug resistance protein D"/>
    <property type="match status" value="1"/>
</dbReference>
<keyword evidence="5 8" id="KW-1133">Transmembrane helix</keyword>
<evidence type="ECO:0000256" key="1">
    <source>
        <dbReference type="ARBA" id="ARBA00004651"/>
    </source>
</evidence>
<keyword evidence="4 8" id="KW-0812">Transmembrane</keyword>
<feature type="transmembrane region" description="Helical" evidence="8">
    <location>
        <begin position="222"/>
        <end position="241"/>
    </location>
</feature>
<evidence type="ECO:0000256" key="8">
    <source>
        <dbReference type="SAM" id="Phobius"/>
    </source>
</evidence>
<feature type="transmembrane region" description="Helical" evidence="8">
    <location>
        <begin position="32"/>
        <end position="52"/>
    </location>
</feature>
<evidence type="ECO:0000256" key="2">
    <source>
        <dbReference type="ARBA" id="ARBA00022448"/>
    </source>
</evidence>
<dbReference type="RefSeq" id="WP_160823509.1">
    <property type="nucleotide sequence ID" value="NZ_JBHSXS010000010.1"/>
</dbReference>
<feature type="region of interest" description="Disordered" evidence="7">
    <location>
        <begin position="1"/>
        <end position="26"/>
    </location>
</feature>
<dbReference type="SUPFAM" id="SSF49452">
    <property type="entry name" value="Starch-binding domain-like"/>
    <property type="match status" value="1"/>
</dbReference>
<proteinExistence type="predicted"/>
<feature type="region of interest" description="Disordered" evidence="7">
    <location>
        <begin position="498"/>
        <end position="538"/>
    </location>
</feature>
<feature type="transmembrane region" description="Helical" evidence="8">
    <location>
        <begin position="159"/>
        <end position="177"/>
    </location>
</feature>
<feature type="transmembrane region" description="Helical" evidence="8">
    <location>
        <begin position="387"/>
        <end position="410"/>
    </location>
</feature>
<dbReference type="CDD" id="cd17321">
    <property type="entry name" value="MFS_MMR_MDR_like"/>
    <property type="match status" value="1"/>
</dbReference>
<dbReference type="PANTHER" id="PTHR42718">
    <property type="entry name" value="MAJOR FACILITATOR SUPERFAMILY MULTIDRUG TRANSPORTER MFSC"/>
    <property type="match status" value="1"/>
</dbReference>
<dbReference type="SUPFAM" id="SSF103473">
    <property type="entry name" value="MFS general substrate transporter"/>
    <property type="match status" value="1"/>
</dbReference>
<dbReference type="InterPro" id="IPR013784">
    <property type="entry name" value="Carb-bd-like_fold"/>
</dbReference>
<feature type="transmembrane region" description="Helical" evidence="8">
    <location>
        <begin position="253"/>
        <end position="271"/>
    </location>
</feature>
<comment type="subcellular location">
    <subcellularLocation>
        <location evidence="1">Cell membrane</location>
        <topology evidence="1">Multi-pass membrane protein</topology>
    </subcellularLocation>
</comment>
<evidence type="ECO:0000256" key="7">
    <source>
        <dbReference type="SAM" id="MobiDB-lite"/>
    </source>
</evidence>